<name>A0A1D6N099_MAIZE</name>
<comment type="similarity">
    <text evidence="1 7">Belongs to the NAD-dependent glycerol-3-phosphate dehydrogenase family.</text>
</comment>
<accession>A0A3L6FFU5</accession>
<dbReference type="EC" id="1.1.1.8" evidence="8"/>
<accession>A0A1D6N099</accession>
<dbReference type="InterPro" id="IPR008927">
    <property type="entry name" value="6-PGluconate_DH-like_C_sf"/>
</dbReference>
<reference evidence="11" key="1">
    <citation type="submission" date="2015-12" db="EMBL/GenBank/DDBJ databases">
        <title>Update maize B73 reference genome by single molecule sequencing technologies.</title>
        <authorList>
            <consortium name="Maize Genome Sequencing Project"/>
            <person name="Ware D."/>
        </authorList>
    </citation>
    <scope>NUCLEOTIDE SEQUENCE [LARGE SCALE GENOMIC DNA]</scope>
    <source>
        <tissue evidence="11">Seedling</tissue>
    </source>
</reference>
<dbReference type="Pfam" id="PF07479">
    <property type="entry name" value="NAD_Gly3P_dh_C"/>
    <property type="match status" value="1"/>
</dbReference>
<dbReference type="PANTHER" id="PTHR11728:SF8">
    <property type="entry name" value="GLYCEROL-3-PHOSPHATE DEHYDROGENASE [NAD(+)]-RELATED"/>
    <property type="match status" value="1"/>
</dbReference>
<comment type="catalytic activity">
    <reaction evidence="4 8">
        <text>sn-glycerol 3-phosphate + NAD(+) = dihydroxyacetone phosphate + NADH + H(+)</text>
        <dbReference type="Rhea" id="RHEA:11092"/>
        <dbReference type="ChEBI" id="CHEBI:15378"/>
        <dbReference type="ChEBI" id="CHEBI:57540"/>
        <dbReference type="ChEBI" id="CHEBI:57597"/>
        <dbReference type="ChEBI" id="CHEBI:57642"/>
        <dbReference type="ChEBI" id="CHEBI:57945"/>
        <dbReference type="EC" id="1.1.1.8"/>
    </reaction>
</comment>
<dbReference type="SUPFAM" id="SSF48179">
    <property type="entry name" value="6-phosphogluconate dehydrogenase C-terminal domain-like"/>
    <property type="match status" value="1"/>
</dbReference>
<dbReference type="GO" id="GO:0051287">
    <property type="term" value="F:NAD binding"/>
    <property type="evidence" value="ECO:0007669"/>
    <property type="project" value="UniProtKB-UniRule"/>
</dbReference>
<feature type="binding site" evidence="6">
    <location>
        <begin position="16"/>
        <end position="21"/>
    </location>
    <ligand>
        <name>NAD(+)</name>
        <dbReference type="ChEBI" id="CHEBI:57540"/>
    </ligand>
</feature>
<evidence type="ECO:0000256" key="6">
    <source>
        <dbReference type="PIRSR" id="PIRSR000114-3"/>
    </source>
</evidence>
<dbReference type="Pfam" id="PF01210">
    <property type="entry name" value="NAD_Gly3P_dh_N"/>
    <property type="match status" value="1"/>
</dbReference>
<dbReference type="Gene3D" id="3.40.50.720">
    <property type="entry name" value="NAD(P)-binding Rossmann-like Domain"/>
    <property type="match status" value="1"/>
</dbReference>
<protein>
    <recommendedName>
        <fullName evidence="8">Glycerol-3-phosphate dehydrogenase [NAD(+)]</fullName>
        <ecNumber evidence="8">1.1.1.8</ecNumber>
    </recommendedName>
</protein>
<dbReference type="InterPro" id="IPR011128">
    <property type="entry name" value="G3P_DH_NAD-dep_N"/>
</dbReference>
<dbReference type="InterPro" id="IPR013328">
    <property type="entry name" value="6PGD_dom2"/>
</dbReference>
<feature type="active site" description="Proton acceptor" evidence="5">
    <location>
        <position position="207"/>
    </location>
</feature>
<dbReference type="InterPro" id="IPR006168">
    <property type="entry name" value="G3P_DH_NAD-dep"/>
</dbReference>
<dbReference type="GO" id="GO:0042803">
    <property type="term" value="F:protein homodimerization activity"/>
    <property type="evidence" value="ECO:0007669"/>
    <property type="project" value="InterPro"/>
</dbReference>
<dbReference type="PRINTS" id="PR00077">
    <property type="entry name" value="GPDHDRGNASE"/>
</dbReference>
<evidence type="ECO:0000256" key="5">
    <source>
        <dbReference type="PIRSR" id="PIRSR000114-1"/>
    </source>
</evidence>
<dbReference type="PIRSF" id="PIRSF000114">
    <property type="entry name" value="Glycerol-3-P_dh"/>
    <property type="match status" value="1"/>
</dbReference>
<feature type="binding site" evidence="6">
    <location>
        <position position="104"/>
    </location>
    <ligand>
        <name>NAD(+)</name>
        <dbReference type="ChEBI" id="CHEBI:57540"/>
    </ligand>
</feature>
<sequence length="361" mass="40032">MEMENGHAKYRVAVIGSGNWGSVASRLIASNTAKLPSFYDEVRMWVFEEILPTGRKLSESINEQNENCKYLPGIKLGTNVIADPDLESAVKDANMLVFVTPHQFVEGICKKLVGKLTPGAEAISLIKGMEVKMEGPCMISKLIADTLGINCCVLMVQIAVEEFSEATIGYRKDKEVANRWAKLFTTPYFLVSVAEDIEGVELCGTLKNIVAIAAGLVDGLDMGNNTKAAIMRIGLREMRAFSKLLFPSVRDNTFFESCGVADLITTCRTYLHHCQLTIQQMDTEKSFDELEAEMLRGQKLQGVSTAREVYEVLTYRGWQELFPLLSTVHEICIGQLPPTSIVEYSEHTPNLSIIGGHTPFY</sequence>
<organism evidence="11">
    <name type="scientific">Zea mays</name>
    <name type="common">Maize</name>
    <dbReference type="NCBI Taxonomy" id="4577"/>
    <lineage>
        <taxon>Eukaryota</taxon>
        <taxon>Viridiplantae</taxon>
        <taxon>Streptophyta</taxon>
        <taxon>Embryophyta</taxon>
        <taxon>Tracheophyta</taxon>
        <taxon>Spermatophyta</taxon>
        <taxon>Magnoliopsida</taxon>
        <taxon>Liliopsida</taxon>
        <taxon>Poales</taxon>
        <taxon>Poaceae</taxon>
        <taxon>PACMAD clade</taxon>
        <taxon>Panicoideae</taxon>
        <taxon>Andropogonodae</taxon>
        <taxon>Andropogoneae</taxon>
        <taxon>Tripsacinae</taxon>
        <taxon>Zea</taxon>
    </lineage>
</organism>
<dbReference type="FunFam" id="1.10.1040.10:FF:000004">
    <property type="entry name" value="Glycerol-3-phosphate dehydrogenase [NAD(+)]"/>
    <property type="match status" value="1"/>
</dbReference>
<dbReference type="InterPro" id="IPR036291">
    <property type="entry name" value="NAD(P)-bd_dom_sf"/>
</dbReference>
<evidence type="ECO:0000313" key="11">
    <source>
        <dbReference type="EMBL" id="ONM34214.1"/>
    </source>
</evidence>
<dbReference type="EMBL" id="CM007649">
    <property type="protein sequence ID" value="ONM34214.1"/>
    <property type="molecule type" value="Genomic_DNA"/>
</dbReference>
<dbReference type="GO" id="GO:0046168">
    <property type="term" value="P:glycerol-3-phosphate catabolic process"/>
    <property type="evidence" value="ECO:0007669"/>
    <property type="project" value="UniProtKB-UniRule"/>
</dbReference>
<dbReference type="PANTHER" id="PTHR11728">
    <property type="entry name" value="GLYCEROL-3-PHOSPHATE DEHYDROGENASE"/>
    <property type="match status" value="1"/>
</dbReference>
<dbReference type="ExpressionAtlas" id="A0A1D6N099">
    <property type="expression patterns" value="baseline and differential"/>
</dbReference>
<feature type="binding site" evidence="6">
    <location>
        <position position="47"/>
    </location>
    <ligand>
        <name>NAD(+)</name>
        <dbReference type="ChEBI" id="CHEBI:57540"/>
    </ligand>
</feature>
<evidence type="ECO:0000256" key="2">
    <source>
        <dbReference type="ARBA" id="ARBA00023002"/>
    </source>
</evidence>
<dbReference type="GO" id="GO:0005975">
    <property type="term" value="P:carbohydrate metabolic process"/>
    <property type="evidence" value="ECO:0007669"/>
    <property type="project" value="InterPro"/>
</dbReference>
<dbReference type="InterPro" id="IPR017751">
    <property type="entry name" value="G3P_DH_NAD-dep_euk"/>
</dbReference>
<dbReference type="NCBIfam" id="TIGR03376">
    <property type="entry name" value="glycerol3P_DH"/>
    <property type="match status" value="1"/>
</dbReference>
<dbReference type="InterPro" id="IPR006109">
    <property type="entry name" value="G3P_DH_NAD-dep_C"/>
</dbReference>
<dbReference type="GO" id="GO:0141152">
    <property type="term" value="F:glycerol-3-phosphate dehydrogenase (NAD+) activity"/>
    <property type="evidence" value="ECO:0007669"/>
    <property type="project" value="UniProtKB-UniRule"/>
</dbReference>
<evidence type="ECO:0000256" key="4">
    <source>
        <dbReference type="ARBA" id="ARBA00048683"/>
    </source>
</evidence>
<dbReference type="Gene3D" id="1.10.1040.10">
    <property type="entry name" value="N-(1-d-carboxylethyl)-l-norvaline Dehydrogenase, domain 2"/>
    <property type="match status" value="1"/>
</dbReference>
<keyword evidence="3 6" id="KW-0520">NAD</keyword>
<feature type="binding site" evidence="6">
    <location>
        <position position="299"/>
    </location>
    <ligand>
        <name>NAD(+)</name>
        <dbReference type="ChEBI" id="CHEBI:57540"/>
    </ligand>
</feature>
<gene>
    <name evidence="11" type="ORF">ZEAMMB73_Zm00001d041962</name>
</gene>
<feature type="domain" description="Glycerol-3-phosphate dehydrogenase NAD-dependent C-terminal" evidence="10">
    <location>
        <begin position="196"/>
        <end position="343"/>
    </location>
</feature>
<dbReference type="AlphaFoldDB" id="A0A1D6N099"/>
<keyword evidence="2 7" id="KW-0560">Oxidoreductase</keyword>
<dbReference type="FunFam" id="3.40.50.720:FF:000276">
    <property type="entry name" value="Glycerol-3-phosphate dehydrogenase [NAD(+)]"/>
    <property type="match status" value="1"/>
</dbReference>
<dbReference type="SUPFAM" id="SSF51735">
    <property type="entry name" value="NAD(P)-binding Rossmann-fold domains"/>
    <property type="match status" value="1"/>
</dbReference>
<evidence type="ECO:0000256" key="3">
    <source>
        <dbReference type="ARBA" id="ARBA00023027"/>
    </source>
</evidence>
<evidence type="ECO:0000256" key="1">
    <source>
        <dbReference type="ARBA" id="ARBA00011009"/>
    </source>
</evidence>
<proteinExistence type="inferred from homology"/>
<evidence type="ECO:0000256" key="8">
    <source>
        <dbReference type="RuleBase" id="RU361243"/>
    </source>
</evidence>
<feature type="binding site" evidence="6">
    <location>
        <position position="301"/>
    </location>
    <ligand>
        <name>NAD(+)</name>
        <dbReference type="ChEBI" id="CHEBI:57540"/>
    </ligand>
</feature>
<evidence type="ECO:0000256" key="7">
    <source>
        <dbReference type="RuleBase" id="RU000437"/>
    </source>
</evidence>
<evidence type="ECO:0000259" key="9">
    <source>
        <dbReference type="Pfam" id="PF01210"/>
    </source>
</evidence>
<evidence type="ECO:0000259" key="10">
    <source>
        <dbReference type="Pfam" id="PF07479"/>
    </source>
</evidence>
<dbReference type="PROSITE" id="PS00957">
    <property type="entry name" value="NAD_G3PDH"/>
    <property type="match status" value="1"/>
</dbReference>
<feature type="domain" description="Glycerol-3-phosphate dehydrogenase NAD-dependent N-terminal" evidence="9">
    <location>
        <begin position="12"/>
        <end position="155"/>
    </location>
</feature>